<feature type="domain" description="Heterokaryon incompatibility" evidence="1">
    <location>
        <begin position="68"/>
        <end position="219"/>
    </location>
</feature>
<proteinExistence type="predicted"/>
<comment type="caution">
    <text evidence="2">The sequence shown here is derived from an EMBL/GenBank/DDBJ whole genome shotgun (WGS) entry which is preliminary data.</text>
</comment>
<dbReference type="InterPro" id="IPR052895">
    <property type="entry name" value="HetReg/Transcr_Mod"/>
</dbReference>
<keyword evidence="3" id="KW-1185">Reference proteome</keyword>
<evidence type="ECO:0000313" key="2">
    <source>
        <dbReference type="EMBL" id="KAK8132130.1"/>
    </source>
</evidence>
<sequence>MASATSLLPYTYRPLPANAQTRIIELLPSLGSDSLTLTRKRNRESTGSGGDPLRCRLRDFDVRGNEDYEAVSYTWGEPRFTEELIVDEKYFLKTTRNFRDVLLRFRLPDRIRLLWVDAVCIDQKDDADKGRQIPRMAHIYSGASCVLVWLGDYPESAVSLRQVARFARHLHMLHVGGIDGQNTTQQSEGGTGELSRQITQALQSILELPWFGRLWVIQEVVLNPHVMMYCGSAQVSWTWFFHAIRSIETQASWSVLPSTVCNLWMRRALDGYDDGRFDTIRLLQDLSSAKCSDDRDRLWALSALARDLELETREGVHSCARFSDAPFQIPAQEMLGYKSPEEADLTNSKKIRLNVDYIQEPLPDQKACY</sequence>
<dbReference type="Proteomes" id="UP001392437">
    <property type="component" value="Unassembled WGS sequence"/>
</dbReference>
<dbReference type="PANTHER" id="PTHR24148">
    <property type="entry name" value="ANKYRIN REPEAT DOMAIN-CONTAINING PROTEIN 39 HOMOLOG-RELATED"/>
    <property type="match status" value="1"/>
</dbReference>
<gene>
    <name evidence="2" type="ORF">PG999_000303</name>
</gene>
<dbReference type="EMBL" id="JAQQWP010000001">
    <property type="protein sequence ID" value="KAK8132130.1"/>
    <property type="molecule type" value="Genomic_DNA"/>
</dbReference>
<dbReference type="AlphaFoldDB" id="A0AAW0RB34"/>
<reference evidence="2 3" key="1">
    <citation type="submission" date="2023-01" db="EMBL/GenBank/DDBJ databases">
        <title>Analysis of 21 Apiospora genomes using comparative genomics revels a genus with tremendous synthesis potential of carbohydrate active enzymes and secondary metabolites.</title>
        <authorList>
            <person name="Sorensen T."/>
        </authorList>
    </citation>
    <scope>NUCLEOTIDE SEQUENCE [LARGE SCALE GENOMIC DNA]</scope>
    <source>
        <strain evidence="2 3">CBS 117206</strain>
    </source>
</reference>
<accession>A0AAW0RB34</accession>
<name>A0AAW0RB34_9PEZI</name>
<dbReference type="Pfam" id="PF06985">
    <property type="entry name" value="HET"/>
    <property type="match status" value="1"/>
</dbReference>
<evidence type="ECO:0000313" key="3">
    <source>
        <dbReference type="Proteomes" id="UP001392437"/>
    </source>
</evidence>
<protein>
    <recommendedName>
        <fullName evidence="1">Heterokaryon incompatibility domain-containing protein</fullName>
    </recommendedName>
</protein>
<organism evidence="2 3">
    <name type="scientific">Apiospora kogelbergensis</name>
    <dbReference type="NCBI Taxonomy" id="1337665"/>
    <lineage>
        <taxon>Eukaryota</taxon>
        <taxon>Fungi</taxon>
        <taxon>Dikarya</taxon>
        <taxon>Ascomycota</taxon>
        <taxon>Pezizomycotina</taxon>
        <taxon>Sordariomycetes</taxon>
        <taxon>Xylariomycetidae</taxon>
        <taxon>Amphisphaeriales</taxon>
        <taxon>Apiosporaceae</taxon>
        <taxon>Apiospora</taxon>
    </lineage>
</organism>
<dbReference type="PANTHER" id="PTHR24148:SF64">
    <property type="entry name" value="HETEROKARYON INCOMPATIBILITY DOMAIN-CONTAINING PROTEIN"/>
    <property type="match status" value="1"/>
</dbReference>
<dbReference type="InterPro" id="IPR010730">
    <property type="entry name" value="HET"/>
</dbReference>
<evidence type="ECO:0000259" key="1">
    <source>
        <dbReference type="Pfam" id="PF06985"/>
    </source>
</evidence>